<evidence type="ECO:0000259" key="8">
    <source>
        <dbReference type="Pfam" id="PF00155"/>
    </source>
</evidence>
<dbReference type="PANTHER" id="PTHR45744">
    <property type="entry name" value="TYROSINE AMINOTRANSFERASE"/>
    <property type="match status" value="1"/>
</dbReference>
<evidence type="ECO:0000256" key="1">
    <source>
        <dbReference type="ARBA" id="ARBA00001933"/>
    </source>
</evidence>
<dbReference type="SUPFAM" id="SSF53383">
    <property type="entry name" value="PLP-dependent transferases"/>
    <property type="match status" value="1"/>
</dbReference>
<evidence type="ECO:0000313" key="9">
    <source>
        <dbReference type="EMBL" id="AGT02495.1"/>
    </source>
</evidence>
<dbReference type="InterPro" id="IPR015422">
    <property type="entry name" value="PyrdxlP-dep_Trfase_small"/>
</dbReference>
<evidence type="ECO:0000256" key="5">
    <source>
        <dbReference type="ARBA" id="ARBA00022898"/>
    </source>
</evidence>
<comment type="cofactor">
    <cofactor evidence="1 6 7">
        <name>pyridoxal 5'-phosphate</name>
        <dbReference type="ChEBI" id="CHEBI:597326"/>
    </cofactor>
</comment>
<dbReference type="CDD" id="cd00609">
    <property type="entry name" value="AAT_like"/>
    <property type="match status" value="1"/>
</dbReference>
<dbReference type="Pfam" id="PF00155">
    <property type="entry name" value="Aminotran_1_2"/>
    <property type="match status" value="1"/>
</dbReference>
<evidence type="ECO:0000256" key="7">
    <source>
        <dbReference type="PIRSR" id="PIRSR000517-1"/>
    </source>
</evidence>
<dbReference type="InterPro" id="IPR004839">
    <property type="entry name" value="Aminotransferase_I/II_large"/>
</dbReference>
<accession>U5KLI8</accession>
<dbReference type="PROSITE" id="PS00105">
    <property type="entry name" value="AA_TRANSFER_CLASS_1"/>
    <property type="match status" value="1"/>
</dbReference>
<dbReference type="VEuPathDB" id="TriTrypDB:ADEAN_000200100"/>
<dbReference type="EC" id="2.6.1.5" evidence="9"/>
<dbReference type="GO" id="GO:0004838">
    <property type="term" value="F:L-tyrosine-2-oxoglutarate transaminase activity"/>
    <property type="evidence" value="ECO:0007669"/>
    <property type="project" value="TreeGrafter"/>
</dbReference>
<dbReference type="PANTHER" id="PTHR45744:SF2">
    <property type="entry name" value="TYROSINE AMINOTRANSFERASE"/>
    <property type="match status" value="1"/>
</dbReference>
<dbReference type="GO" id="GO:0006572">
    <property type="term" value="P:L-tyrosine catabolic process"/>
    <property type="evidence" value="ECO:0007669"/>
    <property type="project" value="TreeGrafter"/>
</dbReference>
<dbReference type="GO" id="GO:0030170">
    <property type="term" value="F:pyridoxal phosphate binding"/>
    <property type="evidence" value="ECO:0007669"/>
    <property type="project" value="InterPro"/>
</dbReference>
<evidence type="ECO:0000256" key="3">
    <source>
        <dbReference type="ARBA" id="ARBA00022576"/>
    </source>
</evidence>
<dbReference type="PIRSF" id="PIRSF000517">
    <property type="entry name" value="Tyr_transaminase"/>
    <property type="match status" value="1"/>
</dbReference>
<reference evidence="9" key="1">
    <citation type="submission" date="2013-01" db="EMBL/GenBank/DDBJ databases">
        <title>Genomic Cooperation Between Trypanosomatids and Their Bacterial Endosymbionts in the Synthesis of Essential Amino Acids Heavily Influenced by Multiple Lateral Gene Transfer Events.</title>
        <authorList>
            <person name="Alves J.M.P."/>
            <person name="Klein C."/>
            <person name="Maia da Silva F."/>
            <person name="Costa Martins A.G."/>
            <person name="Serrano M.G."/>
            <person name="Buck G.A."/>
            <person name="Vasconcelos A.T.R."/>
            <person name="France-Sagot M."/>
            <person name="Teixeira M.M.G."/>
            <person name="Motta M.C.M."/>
            <person name="Camargo E.P."/>
        </authorList>
    </citation>
    <scope>NUCLEOTIDE SEQUENCE</scope>
</reference>
<protein>
    <submittedName>
        <fullName evidence="9">Tyrosine transaminase</fullName>
        <ecNumber evidence="9">2.6.1.5</ecNumber>
    </submittedName>
</protein>
<evidence type="ECO:0000256" key="2">
    <source>
        <dbReference type="ARBA" id="ARBA00007441"/>
    </source>
</evidence>
<feature type="modified residue" description="N6-(pyridoxal phosphate)lysine" evidence="7">
    <location>
        <position position="271"/>
    </location>
</feature>
<feature type="domain" description="Aminotransferase class I/classII large" evidence="8">
    <location>
        <begin position="47"/>
        <end position="412"/>
    </location>
</feature>
<dbReference type="NCBIfam" id="TIGR01265">
    <property type="entry name" value="tyr_nico_aTase"/>
    <property type="match status" value="1"/>
</dbReference>
<sequence length="434" mass="47296">MERSWDMYKPSRRASITHPLLSYVQVLGKRTADHAEQLAKEGKGETLSLAIGDPALDGNLPPPKVYLDAMTEAVETTRCNGYTSSLGTPDARAAVAAYWTRWFAPSEPTKLTAADVILASGCSDALSIVMGALVGSGDRILLSQPLFPQYTVLADYYGVEPVFYDCDPSKEWEVDLVGLQALLDKDQQEGRKIKAMLINNPSNPCGSNWSRSHVEAVVKLCEANGIPLVSDEIYAGMTFDIHSPSPGASPFTSVADIASTATRFIVSGASKRFGVPGDRLGWILQVDPTGRGAKVFKGCGTLTGRFLLPHTVLQRSIIQVLQETDESYYNHALGVLKKNAAHLYGELRAVKGLEPVVPAGGMFMSVRLHIPDFKEEIQNGVDFAGLLAAEENVHVFPGDPFRMPNAFRLTISRPSDITEESTRRIVAFCKRHTQ</sequence>
<dbReference type="InterPro" id="IPR015424">
    <property type="entry name" value="PyrdxlP-dep_Trfase"/>
</dbReference>
<proteinExistence type="inferred from homology"/>
<dbReference type="Gene3D" id="3.40.640.10">
    <property type="entry name" value="Type I PLP-dependent aspartate aminotransferase-like (Major domain)"/>
    <property type="match status" value="1"/>
</dbReference>
<keyword evidence="4 9" id="KW-0808">Transferase</keyword>
<dbReference type="Gene3D" id="3.90.1150.10">
    <property type="entry name" value="Aspartate Aminotransferase, domain 1"/>
    <property type="match status" value="1"/>
</dbReference>
<keyword evidence="5 6" id="KW-0663">Pyridoxal phosphate</keyword>
<dbReference type="InterPro" id="IPR005958">
    <property type="entry name" value="TyrNic_aminoTrfase"/>
</dbReference>
<name>U5KLI8_9TRYP</name>
<dbReference type="PRINTS" id="PR00753">
    <property type="entry name" value="ACCSYNTHASE"/>
</dbReference>
<dbReference type="EMBL" id="KC503329">
    <property type="protein sequence ID" value="AGT02495.1"/>
    <property type="molecule type" value="Genomic_DNA"/>
</dbReference>
<comment type="similarity">
    <text evidence="2 6">Belongs to the class-I pyridoxal-phosphate-dependent aminotransferase family.</text>
</comment>
<dbReference type="InterPro" id="IPR004838">
    <property type="entry name" value="NHTrfase_class1_PyrdxlP-BS"/>
</dbReference>
<keyword evidence="3 9" id="KW-0032">Aminotransferase</keyword>
<organism evidence="9">
    <name type="scientific">Angomonas deanei</name>
    <dbReference type="NCBI Taxonomy" id="59799"/>
    <lineage>
        <taxon>Eukaryota</taxon>
        <taxon>Discoba</taxon>
        <taxon>Euglenozoa</taxon>
        <taxon>Kinetoplastea</taxon>
        <taxon>Metakinetoplastina</taxon>
        <taxon>Trypanosomatida</taxon>
        <taxon>Trypanosomatidae</taxon>
        <taxon>Strigomonadinae</taxon>
        <taxon>Angomonas</taxon>
    </lineage>
</organism>
<evidence type="ECO:0000256" key="6">
    <source>
        <dbReference type="PIRNR" id="PIRNR000517"/>
    </source>
</evidence>
<dbReference type="InterPro" id="IPR015421">
    <property type="entry name" value="PyrdxlP-dep_Trfase_major"/>
</dbReference>
<evidence type="ECO:0000256" key="4">
    <source>
        <dbReference type="ARBA" id="ARBA00022679"/>
    </source>
</evidence>
<dbReference type="AlphaFoldDB" id="U5KLI8"/>